<evidence type="ECO:0000259" key="14">
    <source>
        <dbReference type="Pfam" id="PF02163"/>
    </source>
</evidence>
<feature type="domain" description="Peptidase M50" evidence="14">
    <location>
        <begin position="6"/>
        <end position="183"/>
    </location>
</feature>
<dbReference type="PANTHER" id="PTHR35864:SF1">
    <property type="entry name" value="ZINC METALLOPROTEASE YWHC-RELATED"/>
    <property type="match status" value="1"/>
</dbReference>
<reference evidence="16" key="1">
    <citation type="submission" date="2017-09" db="EMBL/GenBank/DDBJ databases">
        <title>Depth-based differentiation of microbial function through sediment-hosted aquifers and enrichment of novel symbionts in the deep terrestrial subsurface.</title>
        <authorList>
            <person name="Probst A.J."/>
            <person name="Ladd B."/>
            <person name="Jarett J.K."/>
            <person name="Geller-Mcgrath D.E."/>
            <person name="Sieber C.M.K."/>
            <person name="Emerson J.B."/>
            <person name="Anantharaman K."/>
            <person name="Thomas B.C."/>
            <person name="Malmstrom R."/>
            <person name="Stieglmeier M."/>
            <person name="Klingl A."/>
            <person name="Woyke T."/>
            <person name="Ryan C.M."/>
            <person name="Banfield J.F."/>
        </authorList>
    </citation>
    <scope>NUCLEOTIDE SEQUENCE [LARGE SCALE GENOMIC DNA]</scope>
</reference>
<keyword evidence="5 15" id="KW-0645">Protease</keyword>
<organism evidence="15 16">
    <name type="scientific">Candidatus Woesebacteria bacterium CG06_land_8_20_14_3_00_39_27</name>
    <dbReference type="NCBI Taxonomy" id="1975057"/>
    <lineage>
        <taxon>Bacteria</taxon>
        <taxon>Candidatus Woeseibacteriota</taxon>
    </lineage>
</organism>
<keyword evidence="6 13" id="KW-0812">Transmembrane</keyword>
<dbReference type="Proteomes" id="UP000230972">
    <property type="component" value="Unassembled WGS sequence"/>
</dbReference>
<keyword evidence="11" id="KW-0482">Metalloprotease</keyword>
<evidence type="ECO:0000313" key="15">
    <source>
        <dbReference type="EMBL" id="PIU71774.1"/>
    </source>
</evidence>
<dbReference type="PANTHER" id="PTHR35864">
    <property type="entry name" value="ZINC METALLOPROTEASE MJ0611-RELATED"/>
    <property type="match status" value="1"/>
</dbReference>
<keyword evidence="12 13" id="KW-0472">Membrane</keyword>
<feature type="transmembrane region" description="Helical" evidence="13">
    <location>
        <begin position="195"/>
        <end position="216"/>
    </location>
</feature>
<comment type="similarity">
    <text evidence="3">Belongs to the peptidase M50B family.</text>
</comment>
<dbReference type="EMBL" id="PEWC01000032">
    <property type="protein sequence ID" value="PIU71774.1"/>
    <property type="molecule type" value="Genomic_DNA"/>
</dbReference>
<evidence type="ECO:0000256" key="1">
    <source>
        <dbReference type="ARBA" id="ARBA00001947"/>
    </source>
</evidence>
<evidence type="ECO:0000313" key="16">
    <source>
        <dbReference type="Proteomes" id="UP000230972"/>
    </source>
</evidence>
<dbReference type="InterPro" id="IPR008915">
    <property type="entry name" value="Peptidase_M50"/>
</dbReference>
<protein>
    <submittedName>
        <fullName evidence="15">Site-2 protease family protein</fullName>
    </submittedName>
</protein>
<proteinExistence type="inferred from homology"/>
<dbReference type="CDD" id="cd06158">
    <property type="entry name" value="S2P-M50_like_1"/>
    <property type="match status" value="1"/>
</dbReference>
<keyword evidence="9" id="KW-0862">Zinc</keyword>
<comment type="caution">
    <text evidence="15">The sequence shown here is derived from an EMBL/GenBank/DDBJ whole genome shotgun (WGS) entry which is preliminary data.</text>
</comment>
<feature type="transmembrane region" description="Helical" evidence="13">
    <location>
        <begin position="92"/>
        <end position="113"/>
    </location>
</feature>
<feature type="transmembrane region" description="Helical" evidence="13">
    <location>
        <begin position="125"/>
        <end position="148"/>
    </location>
</feature>
<evidence type="ECO:0000256" key="3">
    <source>
        <dbReference type="ARBA" id="ARBA00007931"/>
    </source>
</evidence>
<evidence type="ECO:0000256" key="4">
    <source>
        <dbReference type="ARBA" id="ARBA00022475"/>
    </source>
</evidence>
<evidence type="ECO:0000256" key="11">
    <source>
        <dbReference type="ARBA" id="ARBA00023049"/>
    </source>
</evidence>
<comment type="cofactor">
    <cofactor evidence="1">
        <name>Zn(2+)</name>
        <dbReference type="ChEBI" id="CHEBI:29105"/>
    </cofactor>
</comment>
<dbReference type="GO" id="GO:0005886">
    <property type="term" value="C:plasma membrane"/>
    <property type="evidence" value="ECO:0007669"/>
    <property type="project" value="UniProtKB-SubCell"/>
</dbReference>
<dbReference type="GO" id="GO:0006508">
    <property type="term" value="P:proteolysis"/>
    <property type="evidence" value="ECO:0007669"/>
    <property type="project" value="UniProtKB-KW"/>
</dbReference>
<evidence type="ECO:0000256" key="7">
    <source>
        <dbReference type="ARBA" id="ARBA00022723"/>
    </source>
</evidence>
<name>A0A2M7AQ39_9BACT</name>
<feature type="transmembrane region" description="Helical" evidence="13">
    <location>
        <begin position="51"/>
        <end position="71"/>
    </location>
</feature>
<evidence type="ECO:0000256" key="9">
    <source>
        <dbReference type="ARBA" id="ARBA00022833"/>
    </source>
</evidence>
<comment type="subcellular location">
    <subcellularLocation>
        <location evidence="2">Cell membrane</location>
        <topology evidence="2">Multi-pass membrane protein</topology>
    </subcellularLocation>
</comment>
<accession>A0A2M7AQ39</accession>
<evidence type="ECO:0000256" key="10">
    <source>
        <dbReference type="ARBA" id="ARBA00022989"/>
    </source>
</evidence>
<keyword evidence="8" id="KW-0378">Hydrolase</keyword>
<dbReference type="InterPro" id="IPR052348">
    <property type="entry name" value="Metallopeptidase_M50B"/>
</dbReference>
<evidence type="ECO:0000256" key="13">
    <source>
        <dbReference type="SAM" id="Phobius"/>
    </source>
</evidence>
<evidence type="ECO:0000256" key="12">
    <source>
        <dbReference type="ARBA" id="ARBA00023136"/>
    </source>
</evidence>
<evidence type="ECO:0000256" key="6">
    <source>
        <dbReference type="ARBA" id="ARBA00022692"/>
    </source>
</evidence>
<feature type="transmembrane region" description="Helical" evidence="13">
    <location>
        <begin position="169"/>
        <end position="189"/>
    </location>
</feature>
<dbReference type="Pfam" id="PF02163">
    <property type="entry name" value="Peptidase_M50"/>
    <property type="match status" value="1"/>
</dbReference>
<dbReference type="InterPro" id="IPR044537">
    <property type="entry name" value="Rip2-like"/>
</dbReference>
<dbReference type="GO" id="GO:0008237">
    <property type="term" value="F:metallopeptidase activity"/>
    <property type="evidence" value="ECO:0007669"/>
    <property type="project" value="UniProtKB-KW"/>
</dbReference>
<keyword evidence="7" id="KW-0479">Metal-binding</keyword>
<gene>
    <name evidence="15" type="ORF">COS80_01450</name>
</gene>
<sequence length="217" mass="23861">MTILFLILAFAITITVHEAAHAWMANRLGDPTAKLSGRLSLNPLVHYDPTGTTLLLITAILTALGYLPFPFGWAKPVQFDPYNLKNPQRDSALISFAGPGANLILAIILSIFFRLGSSPFSPFSFILGILPIFILLNISLAVFNLIPIHPLDGGKILVGLLPSKKAREVDIFLNRFGFLILIGLIFPIFGREPLINIIIFPIIKFLRLILIPGNLVI</sequence>
<keyword evidence="4" id="KW-1003">Cell membrane</keyword>
<dbReference type="AlphaFoldDB" id="A0A2M7AQ39"/>
<evidence type="ECO:0000256" key="8">
    <source>
        <dbReference type="ARBA" id="ARBA00022801"/>
    </source>
</evidence>
<evidence type="ECO:0000256" key="5">
    <source>
        <dbReference type="ARBA" id="ARBA00022670"/>
    </source>
</evidence>
<evidence type="ECO:0000256" key="2">
    <source>
        <dbReference type="ARBA" id="ARBA00004651"/>
    </source>
</evidence>
<keyword evidence="10 13" id="KW-1133">Transmembrane helix</keyword>
<dbReference type="GO" id="GO:0046872">
    <property type="term" value="F:metal ion binding"/>
    <property type="evidence" value="ECO:0007669"/>
    <property type="project" value="UniProtKB-KW"/>
</dbReference>